<evidence type="ECO:0000256" key="1">
    <source>
        <dbReference type="SAM" id="Coils"/>
    </source>
</evidence>
<protein>
    <submittedName>
        <fullName evidence="2">Uncharacterized protein</fullName>
    </submittedName>
</protein>
<reference evidence="2" key="1">
    <citation type="submission" date="2021-01" db="EMBL/GenBank/DDBJ databases">
        <authorList>
            <consortium name="Genoscope - CEA"/>
            <person name="William W."/>
        </authorList>
    </citation>
    <scope>NUCLEOTIDE SEQUENCE</scope>
</reference>
<evidence type="ECO:0000313" key="3">
    <source>
        <dbReference type="Proteomes" id="UP000688137"/>
    </source>
</evidence>
<evidence type="ECO:0000313" key="2">
    <source>
        <dbReference type="EMBL" id="CAD8054491.1"/>
    </source>
</evidence>
<keyword evidence="3" id="KW-1185">Reference proteome</keyword>
<dbReference type="OMA" id="KTENDVH"/>
<feature type="coiled-coil region" evidence="1">
    <location>
        <begin position="129"/>
        <end position="309"/>
    </location>
</feature>
<dbReference type="AlphaFoldDB" id="A0A8S1KJK9"/>
<keyword evidence="1" id="KW-0175">Coiled coil</keyword>
<gene>
    <name evidence="2" type="ORF">PPRIM_AZ9-3.1.T0220056</name>
</gene>
<comment type="caution">
    <text evidence="2">The sequence shown here is derived from an EMBL/GenBank/DDBJ whole genome shotgun (WGS) entry which is preliminary data.</text>
</comment>
<sequence>MNRIVRQNQRAAYSLNQSMTNGLPALTPDNMNLCISQFYGRRPTQKIYDSPINEIQSGRQQIPYQKDTEQLKEEIIQLKKENSRLKDQNKQLQFQIKLDEKEQQDKRTTQEVSDDQINYNQNSRLVEKLKQARMLLQERQTEIESLKKSTRYMKLQEMEMELGNTKSKFEILNKQINEILKTENDVHKFHKLTIQTVELEEKLRILSNSNQKQKRKILCLRQELLTCQAMKDRYKKQLEQCQIEFDKYKKNHEQEIQKKTRYKDKEIIDNLNQQLQNKQGVIQSLQIENEKQKLLIFQKQRQFKELEDQYQTKKSWLTNKKEADTSFQEVLDEKVNKNLLVLGDDDLSNSYKQQSETKIILEEDHRDRSYTMQNRLSVDSVRDEQKSPKVQSLQIIPEIEVTKQKLPRVNHSDVEEIGKQLKYQLMTQHVAFEQINQFFEWKSEISIIELVDILQGAPFCMQQQKQALLLARYLIEDNTQPYVEFTPLQTNDNCVIKSVLKNIIGKYQLFDNEQQNQIMQNISQQIWKFRQSIVEQIKMITSKRSNSQYNELCDEIEFKNAIQGSNILLDERQKEFLGFFIFREFDGSKQFDYKMLIDKIGNQNPQNSPSKINPQQFQ</sequence>
<accession>A0A8S1KJK9</accession>
<dbReference type="Proteomes" id="UP000688137">
    <property type="component" value="Unassembled WGS sequence"/>
</dbReference>
<feature type="coiled-coil region" evidence="1">
    <location>
        <begin position="68"/>
        <end position="102"/>
    </location>
</feature>
<proteinExistence type="predicted"/>
<dbReference type="EMBL" id="CAJJDM010000020">
    <property type="protein sequence ID" value="CAD8054491.1"/>
    <property type="molecule type" value="Genomic_DNA"/>
</dbReference>
<name>A0A8S1KJK9_PARPR</name>
<organism evidence="2 3">
    <name type="scientific">Paramecium primaurelia</name>
    <dbReference type="NCBI Taxonomy" id="5886"/>
    <lineage>
        <taxon>Eukaryota</taxon>
        <taxon>Sar</taxon>
        <taxon>Alveolata</taxon>
        <taxon>Ciliophora</taxon>
        <taxon>Intramacronucleata</taxon>
        <taxon>Oligohymenophorea</taxon>
        <taxon>Peniculida</taxon>
        <taxon>Parameciidae</taxon>
        <taxon>Paramecium</taxon>
    </lineage>
</organism>